<evidence type="ECO:0000256" key="3">
    <source>
        <dbReference type="SAM" id="SignalP"/>
    </source>
</evidence>
<keyword evidence="2" id="KW-0812">Transmembrane</keyword>
<dbReference type="KEGG" id="hoh:Hoch_0883"/>
<evidence type="ECO:0000256" key="2">
    <source>
        <dbReference type="SAM" id="Phobius"/>
    </source>
</evidence>
<evidence type="ECO:0000256" key="1">
    <source>
        <dbReference type="SAM" id="MobiDB-lite"/>
    </source>
</evidence>
<dbReference type="HOGENOM" id="CLU_851971_0_0_7"/>
<dbReference type="EMBL" id="CP001804">
    <property type="protein sequence ID" value="ACY13496.1"/>
    <property type="molecule type" value="Genomic_DNA"/>
</dbReference>
<feature type="chain" id="PRO_5003010773" description="Transmembrane protein" evidence="3">
    <location>
        <begin position="30"/>
        <end position="326"/>
    </location>
</feature>
<feature type="transmembrane region" description="Helical" evidence="2">
    <location>
        <begin position="275"/>
        <end position="293"/>
    </location>
</feature>
<dbReference type="AlphaFoldDB" id="D0LPD1"/>
<gene>
    <name evidence="4" type="ordered locus">Hoch_0883</name>
</gene>
<keyword evidence="5" id="KW-1185">Reference proteome</keyword>
<keyword evidence="2" id="KW-1133">Transmembrane helix</keyword>
<feature type="compositionally biased region" description="Basic and acidic residues" evidence="1">
    <location>
        <begin position="52"/>
        <end position="65"/>
    </location>
</feature>
<feature type="compositionally biased region" description="Basic and acidic residues" evidence="1">
    <location>
        <begin position="34"/>
        <end position="45"/>
    </location>
</feature>
<accession>D0LPD1</accession>
<evidence type="ECO:0008006" key="6">
    <source>
        <dbReference type="Google" id="ProtNLM"/>
    </source>
</evidence>
<keyword evidence="3" id="KW-0732">Signal</keyword>
<dbReference type="Proteomes" id="UP000001880">
    <property type="component" value="Chromosome"/>
</dbReference>
<sequence>MKYTFTVSSVLLVLATSVAWTSIPSRASAQSCRRSCEADESRDVRGCCVPKAEPKPAKKEQKPAEDTASAQPPKNTPRPPRPQAEAHTARERKSPTRRRPSQPSPDAPSLPQRSESLDQSGEVPTARSLEPRRKAPNDQNERTNRPASASLNEPEITTEAKPPAPLGGFNATANSSTQAPVRVHEVPDYAMATGPQRDPRVHHRWPTWLPWSITGTGLAITGIGGWLYTLAARRYEDFDSEFDRRCPDTGCPDYEFPHLTDYLDSARRLETVSRISIIVGSTTLATGVVVLYLNRGATRAEQNSMQTFIVPTFSPNAASVVLGTRF</sequence>
<organism evidence="4 5">
    <name type="scientific">Haliangium ochraceum (strain DSM 14365 / JCM 11303 / SMP-2)</name>
    <dbReference type="NCBI Taxonomy" id="502025"/>
    <lineage>
        <taxon>Bacteria</taxon>
        <taxon>Pseudomonadati</taxon>
        <taxon>Myxococcota</taxon>
        <taxon>Polyangia</taxon>
        <taxon>Haliangiales</taxon>
        <taxon>Kofleriaceae</taxon>
        <taxon>Haliangium</taxon>
    </lineage>
</organism>
<protein>
    <recommendedName>
        <fullName evidence="6">Transmembrane protein</fullName>
    </recommendedName>
</protein>
<feature type="signal peptide" evidence="3">
    <location>
        <begin position="1"/>
        <end position="29"/>
    </location>
</feature>
<evidence type="ECO:0000313" key="4">
    <source>
        <dbReference type="EMBL" id="ACY13496.1"/>
    </source>
</evidence>
<feature type="region of interest" description="Disordered" evidence="1">
    <location>
        <begin position="25"/>
        <end position="179"/>
    </location>
</feature>
<evidence type="ECO:0000313" key="5">
    <source>
        <dbReference type="Proteomes" id="UP000001880"/>
    </source>
</evidence>
<dbReference type="STRING" id="502025.Hoch_0883"/>
<reference evidence="4 5" key="1">
    <citation type="journal article" date="2010" name="Stand. Genomic Sci.">
        <title>Complete genome sequence of Haliangium ochraceum type strain (SMP-2).</title>
        <authorList>
            <consortium name="US DOE Joint Genome Institute (JGI-PGF)"/>
            <person name="Ivanova N."/>
            <person name="Daum C."/>
            <person name="Lang E."/>
            <person name="Abt B."/>
            <person name="Kopitz M."/>
            <person name="Saunders E."/>
            <person name="Lapidus A."/>
            <person name="Lucas S."/>
            <person name="Glavina Del Rio T."/>
            <person name="Nolan M."/>
            <person name="Tice H."/>
            <person name="Copeland A."/>
            <person name="Cheng J.F."/>
            <person name="Chen F."/>
            <person name="Bruce D."/>
            <person name="Goodwin L."/>
            <person name="Pitluck S."/>
            <person name="Mavromatis K."/>
            <person name="Pati A."/>
            <person name="Mikhailova N."/>
            <person name="Chen A."/>
            <person name="Palaniappan K."/>
            <person name="Land M."/>
            <person name="Hauser L."/>
            <person name="Chang Y.J."/>
            <person name="Jeffries C.D."/>
            <person name="Detter J.C."/>
            <person name="Brettin T."/>
            <person name="Rohde M."/>
            <person name="Goker M."/>
            <person name="Bristow J."/>
            <person name="Markowitz V."/>
            <person name="Eisen J.A."/>
            <person name="Hugenholtz P."/>
            <person name="Kyrpides N.C."/>
            <person name="Klenk H.P."/>
        </authorList>
    </citation>
    <scope>NUCLEOTIDE SEQUENCE [LARGE SCALE GENOMIC DNA]</scope>
    <source>
        <strain evidence="5">DSM 14365 / CIP 107738 / JCM 11303 / AJ 13395 / SMP-2</strain>
    </source>
</reference>
<keyword evidence="2" id="KW-0472">Membrane</keyword>
<feature type="compositionally biased region" description="Basic and acidic residues" evidence="1">
    <location>
        <begin position="129"/>
        <end position="144"/>
    </location>
</feature>
<proteinExistence type="predicted"/>
<name>D0LPD1_HALO1</name>